<dbReference type="SFLD" id="SFLDS00052">
    <property type="entry name" value="Ferric_Reductase_Domain"/>
    <property type="match status" value="1"/>
</dbReference>
<evidence type="ECO:0000256" key="5">
    <source>
        <dbReference type="ARBA" id="ARBA00022692"/>
    </source>
</evidence>
<dbReference type="CDD" id="cd06186">
    <property type="entry name" value="NOX_Duox_like_FAD_NADP"/>
    <property type="match status" value="1"/>
</dbReference>
<keyword evidence="10" id="KW-0406">Ion transport</keyword>
<dbReference type="SFLD" id="SFLDG01168">
    <property type="entry name" value="Ferric_reductase_subgroup_(FRE"/>
    <property type="match status" value="1"/>
</dbReference>
<evidence type="ECO:0000256" key="8">
    <source>
        <dbReference type="ARBA" id="ARBA00023002"/>
    </source>
</evidence>
<dbReference type="GO" id="GO:0005886">
    <property type="term" value="C:plasma membrane"/>
    <property type="evidence" value="ECO:0007669"/>
    <property type="project" value="TreeGrafter"/>
</dbReference>
<evidence type="ECO:0000256" key="11">
    <source>
        <dbReference type="ARBA" id="ARBA00023136"/>
    </source>
</evidence>
<dbReference type="InterPro" id="IPR013112">
    <property type="entry name" value="FAD-bd_8"/>
</dbReference>
<keyword evidence="4" id="KW-0813">Transport</keyword>
<dbReference type="Gene3D" id="3.40.50.80">
    <property type="entry name" value="Nucleotide-binding domain of ferredoxin-NADP reductase (FNR) module"/>
    <property type="match status" value="1"/>
</dbReference>
<dbReference type="PROSITE" id="PS51384">
    <property type="entry name" value="FAD_FR"/>
    <property type="match status" value="1"/>
</dbReference>
<dbReference type="Proteomes" id="UP001443914">
    <property type="component" value="Unassembled WGS sequence"/>
</dbReference>
<feature type="transmembrane region" description="Helical" evidence="14">
    <location>
        <begin position="574"/>
        <end position="596"/>
    </location>
</feature>
<evidence type="ECO:0000313" key="16">
    <source>
        <dbReference type="EMBL" id="KAK9665460.1"/>
    </source>
</evidence>
<comment type="similarity">
    <text evidence="3">Belongs to the ferric reductase (FRE) family.</text>
</comment>
<keyword evidence="17" id="KW-1185">Reference proteome</keyword>
<evidence type="ECO:0000256" key="3">
    <source>
        <dbReference type="ARBA" id="ARBA00006278"/>
    </source>
</evidence>
<comment type="caution">
    <text evidence="16">The sequence shown here is derived from an EMBL/GenBank/DDBJ whole genome shotgun (WGS) entry which is preliminary data.</text>
</comment>
<evidence type="ECO:0000256" key="14">
    <source>
        <dbReference type="SAM" id="Phobius"/>
    </source>
</evidence>
<organism evidence="16 17">
    <name type="scientific">Saponaria officinalis</name>
    <name type="common">Common soapwort</name>
    <name type="synonym">Lychnis saponaria</name>
    <dbReference type="NCBI Taxonomy" id="3572"/>
    <lineage>
        <taxon>Eukaryota</taxon>
        <taxon>Viridiplantae</taxon>
        <taxon>Streptophyta</taxon>
        <taxon>Embryophyta</taxon>
        <taxon>Tracheophyta</taxon>
        <taxon>Spermatophyta</taxon>
        <taxon>Magnoliopsida</taxon>
        <taxon>eudicotyledons</taxon>
        <taxon>Gunneridae</taxon>
        <taxon>Pentapetalae</taxon>
        <taxon>Caryophyllales</taxon>
        <taxon>Caryophyllaceae</taxon>
        <taxon>Caryophylleae</taxon>
        <taxon>Saponaria</taxon>
    </lineage>
</organism>
<accession>A0AAW1GKW8</accession>
<keyword evidence="7 14" id="KW-1133">Transmembrane helix</keyword>
<evidence type="ECO:0000256" key="7">
    <source>
        <dbReference type="ARBA" id="ARBA00022989"/>
    </source>
</evidence>
<dbReference type="InterPro" id="IPR013130">
    <property type="entry name" value="Fe3_Rdtase_TM_dom"/>
</dbReference>
<feature type="transmembrane region" description="Helical" evidence="14">
    <location>
        <begin position="6"/>
        <end position="25"/>
    </location>
</feature>
<evidence type="ECO:0000256" key="10">
    <source>
        <dbReference type="ARBA" id="ARBA00023065"/>
    </source>
</evidence>
<dbReference type="GO" id="GO:0140618">
    <property type="term" value="F:ferric-chelate reductase (NADH) activity"/>
    <property type="evidence" value="ECO:0007669"/>
    <property type="project" value="UniProtKB-EC"/>
</dbReference>
<dbReference type="SUPFAM" id="SSF52343">
    <property type="entry name" value="Ferredoxin reductase-like, C-terminal NADP-linked domain"/>
    <property type="match status" value="1"/>
</dbReference>
<feature type="transmembrane region" description="Helical" evidence="14">
    <location>
        <begin position="197"/>
        <end position="222"/>
    </location>
</feature>
<dbReference type="AlphaFoldDB" id="A0AAW1GKW8"/>
<dbReference type="GO" id="GO:0006811">
    <property type="term" value="P:monoatomic ion transport"/>
    <property type="evidence" value="ECO:0007669"/>
    <property type="project" value="UniProtKB-KW"/>
</dbReference>
<dbReference type="EC" id="1.16.1.7" evidence="13"/>
<evidence type="ECO:0000256" key="1">
    <source>
        <dbReference type="ARBA" id="ARBA00001974"/>
    </source>
</evidence>
<evidence type="ECO:0000259" key="15">
    <source>
        <dbReference type="PROSITE" id="PS51384"/>
    </source>
</evidence>
<dbReference type="Pfam" id="PF08030">
    <property type="entry name" value="NAD_binding_6"/>
    <property type="match status" value="1"/>
</dbReference>
<feature type="transmembrane region" description="Helical" evidence="14">
    <location>
        <begin position="158"/>
        <end position="177"/>
    </location>
</feature>
<reference evidence="16" key="1">
    <citation type="submission" date="2024-03" db="EMBL/GenBank/DDBJ databases">
        <title>WGS assembly of Saponaria officinalis var. Norfolk2.</title>
        <authorList>
            <person name="Jenkins J."/>
            <person name="Shu S."/>
            <person name="Grimwood J."/>
            <person name="Barry K."/>
            <person name="Goodstein D."/>
            <person name="Schmutz J."/>
            <person name="Leebens-Mack J."/>
            <person name="Osbourn A."/>
        </authorList>
    </citation>
    <scope>NUCLEOTIDE SEQUENCE [LARGE SCALE GENOMIC DNA]</scope>
    <source>
        <strain evidence="16">JIC</strain>
    </source>
</reference>
<feature type="transmembrane region" description="Helical" evidence="14">
    <location>
        <begin position="234"/>
        <end position="254"/>
    </location>
</feature>
<keyword evidence="8" id="KW-0560">Oxidoreductase</keyword>
<evidence type="ECO:0000313" key="17">
    <source>
        <dbReference type="Proteomes" id="UP001443914"/>
    </source>
</evidence>
<keyword evidence="6" id="KW-0479">Metal-binding</keyword>
<name>A0AAW1GKW8_SAPOF</name>
<sequence length="701" mass="79685">MSSLALLKLICLVVFIGWMFIWVVISMEFYKYDHKWTPTLMEKLNATYIGGQGTNLFLLTFPMMLISVLGCIYLHIKSKKELPSETSSASQKHMGYLRRPLLVLGPLGVVTTMELIFAIMGIALVCWQFGNYFYVSVKHPYMGSMRKDSVWLVRFRSVSLRLGYASNVAWAFVFFPVTRFSSILPLVGLTYESSIKYHIWIGQVVMILSALHTVGFFVYWLITNQLILLLEWSPTWVSNVAGEISWVFLFAMWVTSFAYTRRKTFELFFYTHQLYALATFFYVVHIGVSWTCQILPGIFLFTLDRYLRFLQSRSNTRLIYARLLPGGTVEMTFQKSRGVHYDITSSLFVNVPKISKLQWHPFTVISNDNLEPDTLSIAFTWEGSWTTKIHKELSSSIDRLQVSVEGPYGPGSTSFLEHESLVLISGGSGITPFISIIREIIHRSNAHKGGQIPRVQLICAFKHASDLTMLDLLLPVNNTPNDLSNIQLDIQAYVTRENQPPTDDSQKLIQTKCFKSIPQDKPITQVLGPNGWLYLGFIITSSFILFFILLALVTQYHIYPIDHNTNETYNFTVWVLWDMFFMCVSIIAVCSIAFLWHKSKIAAEDQKQIQNVEMLTPTSSPGSWFHGGGTELESVPYQSLVQATQVHYGGRPNFQKILGGCKGSDVGVLASGPRGLRQNVARICSCVGATNLHFEYLSYSW</sequence>
<evidence type="ECO:0000256" key="2">
    <source>
        <dbReference type="ARBA" id="ARBA00004141"/>
    </source>
</evidence>
<gene>
    <name evidence="16" type="ORF">RND81_14G113300</name>
</gene>
<comment type="subcellular location">
    <subcellularLocation>
        <location evidence="2">Membrane</location>
        <topology evidence="2">Multi-pass membrane protein</topology>
    </subcellularLocation>
</comment>
<dbReference type="FunFam" id="3.40.50.80:FF:000039">
    <property type="entry name" value="Ferric reduction oxidase 3"/>
    <property type="match status" value="1"/>
</dbReference>
<dbReference type="Pfam" id="PF01794">
    <property type="entry name" value="Ferric_reduct"/>
    <property type="match status" value="1"/>
</dbReference>
<dbReference type="InterPro" id="IPR013121">
    <property type="entry name" value="Fe_red_NAD-bd_6"/>
</dbReference>
<dbReference type="PANTHER" id="PTHR11972:SF79">
    <property type="entry name" value="FERRIC REDUCTION OXIDASE 4-RELATED"/>
    <property type="match status" value="1"/>
</dbReference>
<comment type="cofactor">
    <cofactor evidence="1">
        <name>FAD</name>
        <dbReference type="ChEBI" id="CHEBI:57692"/>
    </cofactor>
</comment>
<dbReference type="InterPro" id="IPR017927">
    <property type="entry name" value="FAD-bd_FR_type"/>
</dbReference>
<dbReference type="PANTHER" id="PTHR11972">
    <property type="entry name" value="NADPH OXIDASE"/>
    <property type="match status" value="1"/>
</dbReference>
<keyword evidence="9" id="KW-0408">Iron</keyword>
<dbReference type="GO" id="GO:0046872">
    <property type="term" value="F:metal ion binding"/>
    <property type="evidence" value="ECO:0007669"/>
    <property type="project" value="UniProtKB-KW"/>
</dbReference>
<feature type="domain" description="FAD-binding FR-type" evidence="15">
    <location>
        <begin position="305"/>
        <end position="414"/>
    </location>
</feature>
<evidence type="ECO:0000256" key="13">
    <source>
        <dbReference type="ARBA" id="ARBA00066905"/>
    </source>
</evidence>
<evidence type="ECO:0000256" key="12">
    <source>
        <dbReference type="ARBA" id="ARBA00050970"/>
    </source>
</evidence>
<feature type="transmembrane region" description="Helical" evidence="14">
    <location>
        <begin position="56"/>
        <end position="76"/>
    </location>
</feature>
<evidence type="ECO:0000256" key="9">
    <source>
        <dbReference type="ARBA" id="ARBA00023004"/>
    </source>
</evidence>
<proteinExistence type="inferred from homology"/>
<dbReference type="Pfam" id="PF08022">
    <property type="entry name" value="FAD_binding_8"/>
    <property type="match status" value="1"/>
</dbReference>
<dbReference type="InterPro" id="IPR050369">
    <property type="entry name" value="RBOH/FRE"/>
</dbReference>
<evidence type="ECO:0000256" key="4">
    <source>
        <dbReference type="ARBA" id="ARBA00022448"/>
    </source>
</evidence>
<dbReference type="EMBL" id="JBDFQZ010000014">
    <property type="protein sequence ID" value="KAK9665460.1"/>
    <property type="molecule type" value="Genomic_DNA"/>
</dbReference>
<comment type="catalytic activity">
    <reaction evidence="12">
        <text>2 a Fe(II)-siderophore + NAD(+) + H(+) = 2 a Fe(III)-siderophore + NADH</text>
        <dbReference type="Rhea" id="RHEA:15061"/>
        <dbReference type="Rhea" id="RHEA-COMP:11342"/>
        <dbReference type="Rhea" id="RHEA-COMP:11344"/>
        <dbReference type="ChEBI" id="CHEBI:15378"/>
        <dbReference type="ChEBI" id="CHEBI:29033"/>
        <dbReference type="ChEBI" id="CHEBI:29034"/>
        <dbReference type="ChEBI" id="CHEBI:57540"/>
        <dbReference type="ChEBI" id="CHEBI:57945"/>
        <dbReference type="EC" id="1.16.1.7"/>
    </reaction>
</comment>
<keyword evidence="11 14" id="KW-0472">Membrane</keyword>
<protein>
    <recommendedName>
        <fullName evidence="13">ferric-chelate reductase (NADH)</fullName>
        <ecNumber evidence="13">1.16.1.7</ecNumber>
    </recommendedName>
</protein>
<feature type="transmembrane region" description="Helical" evidence="14">
    <location>
        <begin position="531"/>
        <end position="554"/>
    </location>
</feature>
<feature type="transmembrane region" description="Helical" evidence="14">
    <location>
        <begin position="274"/>
        <end position="303"/>
    </location>
</feature>
<keyword evidence="5 14" id="KW-0812">Transmembrane</keyword>
<dbReference type="InterPro" id="IPR039261">
    <property type="entry name" value="FNR_nucleotide-bd"/>
</dbReference>
<evidence type="ECO:0000256" key="6">
    <source>
        <dbReference type="ARBA" id="ARBA00022723"/>
    </source>
</evidence>
<feature type="transmembrane region" description="Helical" evidence="14">
    <location>
        <begin position="115"/>
        <end position="137"/>
    </location>
</feature>